<name>A0ABQ0PH62_9PROT</name>
<accession>A0ABQ0PH62</accession>
<reference evidence="1" key="1">
    <citation type="submission" date="2013-04" db="EMBL/GenBank/DDBJ databases">
        <title>The genome sequencing project of 58 acetic acid bacteria.</title>
        <authorList>
            <person name="Okamoto-Kainuma A."/>
            <person name="Ishikawa M."/>
            <person name="Umino S."/>
            <person name="Koizumi Y."/>
            <person name="Shiwa Y."/>
            <person name="Yoshikawa H."/>
            <person name="Matsutani M."/>
            <person name="Matsushita K."/>
        </authorList>
    </citation>
    <scope>NUCLEOTIDE SEQUENCE</scope>
    <source>
        <strain evidence="1">NRIC 0521</strain>
    </source>
</reference>
<protein>
    <recommendedName>
        <fullName evidence="3">HicA-like toxin</fullName>
    </recommendedName>
</protein>
<dbReference type="SUPFAM" id="SSF54786">
    <property type="entry name" value="YcfA/nrd intein domain"/>
    <property type="match status" value="1"/>
</dbReference>
<comment type="caution">
    <text evidence="1">The sequence shown here is derived from an EMBL/GenBank/DDBJ whole genome shotgun (WGS) entry which is preliminary data.</text>
</comment>
<evidence type="ECO:0000313" key="1">
    <source>
        <dbReference type="EMBL" id="GBQ67964.1"/>
    </source>
</evidence>
<dbReference type="EMBL" id="BAQJ01000033">
    <property type="protein sequence ID" value="GBQ67964.1"/>
    <property type="molecule type" value="Genomic_DNA"/>
</dbReference>
<keyword evidence="2" id="KW-1185">Reference proteome</keyword>
<organism evidence="1 2">
    <name type="scientific">Komagataeibacter intermedius NRIC 0521</name>
    <dbReference type="NCBI Taxonomy" id="1307934"/>
    <lineage>
        <taxon>Bacteria</taxon>
        <taxon>Pseudomonadati</taxon>
        <taxon>Pseudomonadota</taxon>
        <taxon>Alphaproteobacteria</taxon>
        <taxon>Acetobacterales</taxon>
        <taxon>Acetobacteraceae</taxon>
        <taxon>Komagataeibacter</taxon>
    </lineage>
</organism>
<evidence type="ECO:0008006" key="3">
    <source>
        <dbReference type="Google" id="ProtNLM"/>
    </source>
</evidence>
<sequence>MIPRAQRRFQQEMQARGWSVSVTRGGHLKWTHSNGAIYFSAGTPGDRRAVKNARAAMRRLEK</sequence>
<proteinExistence type="predicted"/>
<dbReference type="Proteomes" id="UP001061452">
    <property type="component" value="Unassembled WGS sequence"/>
</dbReference>
<evidence type="ECO:0000313" key="2">
    <source>
        <dbReference type="Proteomes" id="UP001061452"/>
    </source>
</evidence>
<gene>
    <name evidence="1" type="ORF">AA0521_1117</name>
</gene>